<comment type="subcellular location">
    <subcellularLocation>
        <location evidence="1">Cell inner membrane</location>
    </subcellularLocation>
</comment>
<sequence>MRRLLLRYLLPLAALYAVALAATLPAQVALERAAARWPVAAEAARGTVWRGEATGLEVGGIRLARLRWAPAPAALARGEAALQLAAELEGAVLDGRLGVTAAGRLRAGPVQLGAEAAALAGPLGLAALRPQGRIEADIEALELASLRPLRPRAARGRVLWRRARLAGEPLGELAADLRPTADGLEALVADRGGPLQVALAARLRADGGWTLRGRIAPRAGASPRLHRLLAGLGRPGPDGAVAVDLRGRLDGPAAARTGS</sequence>
<evidence type="ECO:0000256" key="7">
    <source>
        <dbReference type="ARBA" id="ARBA00022692"/>
    </source>
</evidence>
<feature type="signal peptide" evidence="11">
    <location>
        <begin position="1"/>
        <end position="21"/>
    </location>
</feature>
<keyword evidence="4" id="KW-0813">Transport</keyword>
<evidence type="ECO:0000256" key="8">
    <source>
        <dbReference type="ARBA" id="ARBA00022927"/>
    </source>
</evidence>
<evidence type="ECO:0000256" key="4">
    <source>
        <dbReference type="ARBA" id="ARBA00022448"/>
    </source>
</evidence>
<keyword evidence="7" id="KW-0812">Transmembrane</keyword>
<gene>
    <name evidence="12" type="ORF">EDC57_2232</name>
</gene>
<keyword evidence="11" id="KW-0732">Signal</keyword>
<protein>
    <recommendedName>
        <fullName evidence="3">Type II secretion system protein N</fullName>
    </recommendedName>
    <alternativeName>
        <fullName evidence="10">General secretion pathway protein N</fullName>
    </alternativeName>
</protein>
<proteinExistence type="inferred from homology"/>
<organism evidence="12 13">
    <name type="scientific">Inmirania thermothiophila</name>
    <dbReference type="NCBI Taxonomy" id="1750597"/>
    <lineage>
        <taxon>Bacteria</taxon>
        <taxon>Pseudomonadati</taxon>
        <taxon>Pseudomonadota</taxon>
        <taxon>Gammaproteobacteria</taxon>
        <taxon>Chromatiales</taxon>
        <taxon>Ectothiorhodospiraceae</taxon>
        <taxon>Inmirania</taxon>
    </lineage>
</organism>
<dbReference type="EMBL" id="RJVI01000003">
    <property type="protein sequence ID" value="ROR29561.1"/>
    <property type="molecule type" value="Genomic_DNA"/>
</dbReference>
<evidence type="ECO:0000256" key="3">
    <source>
        <dbReference type="ARBA" id="ARBA00021563"/>
    </source>
</evidence>
<evidence type="ECO:0000256" key="6">
    <source>
        <dbReference type="ARBA" id="ARBA00022519"/>
    </source>
</evidence>
<keyword evidence="5" id="KW-1003">Cell membrane</keyword>
<name>A0A3N1XTQ9_9GAMM</name>
<accession>A0A3N1XTQ9</accession>
<dbReference type="GO" id="GO:0015628">
    <property type="term" value="P:protein secretion by the type II secretion system"/>
    <property type="evidence" value="ECO:0007669"/>
    <property type="project" value="InterPro"/>
</dbReference>
<evidence type="ECO:0000313" key="12">
    <source>
        <dbReference type="EMBL" id="ROR29561.1"/>
    </source>
</evidence>
<evidence type="ECO:0000256" key="1">
    <source>
        <dbReference type="ARBA" id="ARBA00004533"/>
    </source>
</evidence>
<dbReference type="RefSeq" id="WP_123401974.1">
    <property type="nucleotide sequence ID" value="NZ_RJVI01000003.1"/>
</dbReference>
<evidence type="ECO:0000256" key="5">
    <source>
        <dbReference type="ARBA" id="ARBA00022475"/>
    </source>
</evidence>
<evidence type="ECO:0000313" key="13">
    <source>
        <dbReference type="Proteomes" id="UP000276634"/>
    </source>
</evidence>
<evidence type="ECO:0000256" key="11">
    <source>
        <dbReference type="SAM" id="SignalP"/>
    </source>
</evidence>
<keyword evidence="9" id="KW-0472">Membrane</keyword>
<dbReference type="InterPro" id="IPR022792">
    <property type="entry name" value="T2SS_protein-GspN"/>
</dbReference>
<evidence type="ECO:0000256" key="9">
    <source>
        <dbReference type="ARBA" id="ARBA00023136"/>
    </source>
</evidence>
<dbReference type="GO" id="GO:0015627">
    <property type="term" value="C:type II protein secretion system complex"/>
    <property type="evidence" value="ECO:0007669"/>
    <property type="project" value="InterPro"/>
</dbReference>
<keyword evidence="6" id="KW-0997">Cell inner membrane</keyword>
<comment type="similarity">
    <text evidence="2">Belongs to the GSP N family.</text>
</comment>
<dbReference type="GO" id="GO:0005886">
    <property type="term" value="C:plasma membrane"/>
    <property type="evidence" value="ECO:0007669"/>
    <property type="project" value="UniProtKB-SubCell"/>
</dbReference>
<evidence type="ECO:0000256" key="2">
    <source>
        <dbReference type="ARBA" id="ARBA00007208"/>
    </source>
</evidence>
<reference evidence="12 13" key="1">
    <citation type="submission" date="2018-11" db="EMBL/GenBank/DDBJ databases">
        <title>Genomic Encyclopedia of Type Strains, Phase IV (KMG-IV): sequencing the most valuable type-strain genomes for metagenomic binning, comparative biology and taxonomic classification.</title>
        <authorList>
            <person name="Goeker M."/>
        </authorList>
    </citation>
    <scope>NUCLEOTIDE SEQUENCE [LARGE SCALE GENOMIC DNA]</scope>
    <source>
        <strain evidence="12 13">DSM 100275</strain>
    </source>
</reference>
<keyword evidence="13" id="KW-1185">Reference proteome</keyword>
<dbReference type="AlphaFoldDB" id="A0A3N1XTQ9"/>
<keyword evidence="8" id="KW-0653">Protein transport</keyword>
<dbReference type="Proteomes" id="UP000276634">
    <property type="component" value="Unassembled WGS sequence"/>
</dbReference>
<comment type="caution">
    <text evidence="12">The sequence shown here is derived from an EMBL/GenBank/DDBJ whole genome shotgun (WGS) entry which is preliminary data.</text>
</comment>
<feature type="chain" id="PRO_5018130957" description="Type II secretion system protein N" evidence="11">
    <location>
        <begin position="22"/>
        <end position="259"/>
    </location>
</feature>
<dbReference type="Pfam" id="PF01203">
    <property type="entry name" value="T2SSN"/>
    <property type="match status" value="1"/>
</dbReference>
<evidence type="ECO:0000256" key="10">
    <source>
        <dbReference type="ARBA" id="ARBA00030772"/>
    </source>
</evidence>